<dbReference type="InterPro" id="IPR011009">
    <property type="entry name" value="Kinase-like_dom_sf"/>
</dbReference>
<dbReference type="InterPro" id="IPR051678">
    <property type="entry name" value="AGP_Transferase"/>
</dbReference>
<protein>
    <submittedName>
        <fullName evidence="2">Aminoglycoside phosphotransferase</fullName>
    </submittedName>
</protein>
<gene>
    <name evidence="2" type="ORF">BV97_01843</name>
</gene>
<dbReference type="AlphaFoldDB" id="A0A031K150"/>
<dbReference type="Gene3D" id="3.30.200.20">
    <property type="entry name" value="Phosphorylase Kinase, domain 1"/>
    <property type="match status" value="1"/>
</dbReference>
<feature type="domain" description="Aminoglycoside phosphotransferase" evidence="1">
    <location>
        <begin position="58"/>
        <end position="300"/>
    </location>
</feature>
<dbReference type="SUPFAM" id="SSF56112">
    <property type="entry name" value="Protein kinase-like (PK-like)"/>
    <property type="match status" value="1"/>
</dbReference>
<dbReference type="InterPro" id="IPR041726">
    <property type="entry name" value="ACAD10_11_N"/>
</dbReference>
<dbReference type="InterPro" id="IPR002575">
    <property type="entry name" value="Aminoglycoside_PTrfase"/>
</dbReference>
<dbReference type="eggNOG" id="COG3173">
    <property type="taxonomic scope" value="Bacteria"/>
</dbReference>
<dbReference type="GO" id="GO:0016740">
    <property type="term" value="F:transferase activity"/>
    <property type="evidence" value="ECO:0007669"/>
    <property type="project" value="UniProtKB-KW"/>
</dbReference>
<dbReference type="Gene3D" id="3.90.1200.10">
    <property type="match status" value="1"/>
</dbReference>
<dbReference type="PANTHER" id="PTHR21310">
    <property type="entry name" value="AMINOGLYCOSIDE PHOSPHOTRANSFERASE-RELATED-RELATED"/>
    <property type="match status" value="1"/>
</dbReference>
<accession>A0A031K150</accession>
<dbReference type="CDD" id="cd05154">
    <property type="entry name" value="ACAD10_11_N-like"/>
    <property type="match status" value="1"/>
</dbReference>
<dbReference type="RefSeq" id="WP_051586789.1">
    <property type="nucleotide sequence ID" value="NZ_CP017076.1"/>
</dbReference>
<keyword evidence="2" id="KW-0808">Transferase</keyword>
<comment type="caution">
    <text evidence="2">The sequence shown here is derived from an EMBL/GenBank/DDBJ whole genome shotgun (WGS) entry which is preliminary data.</text>
</comment>
<evidence type="ECO:0000313" key="3">
    <source>
        <dbReference type="Proteomes" id="UP000024329"/>
    </source>
</evidence>
<dbReference type="PATRIC" id="fig|158500.4.peg.1888"/>
<proteinExistence type="predicted"/>
<evidence type="ECO:0000259" key="1">
    <source>
        <dbReference type="Pfam" id="PF01636"/>
    </source>
</evidence>
<evidence type="ECO:0000313" key="2">
    <source>
        <dbReference type="EMBL" id="EZP82919.1"/>
    </source>
</evidence>
<sequence length="376" mass="41069">MILTAETTDTCVAIEPRIFAILEEKKARRLTGPYIPRSIAQVTASLESLYGPGSISGLRRMAGGASKEQFVFDHGGERLVLRMDPLEGLIETCRRREDQVLRAMHGVVPVPEVRHADIDGATFGLPALVTTFVPGVAKPPQAAASVSGLRTDFDAHWIALLAPAFIDNLVCIHGFDYRAAALPDFAMPGGAPHEMALRQVNWWAKVWADDVVDAFPIMALAECWLRENLPACTDPVLVHGDYRTGNYLFDPAGGAVTAILDWELAHVGDFHEDLAWNLQPIFANRGADGETMISGLFRRDEFLSSYEKASGRTVDPAALFFYDVLAAWKCAVIDLSSCLTAARDGNNHQDALLSWLATSAHVVLSHLTALLEKGRH</sequence>
<organism evidence="2 3">
    <name type="scientific">Novosphingobium resinovorum</name>
    <dbReference type="NCBI Taxonomy" id="158500"/>
    <lineage>
        <taxon>Bacteria</taxon>
        <taxon>Pseudomonadati</taxon>
        <taxon>Pseudomonadota</taxon>
        <taxon>Alphaproteobacteria</taxon>
        <taxon>Sphingomonadales</taxon>
        <taxon>Sphingomonadaceae</taxon>
        <taxon>Novosphingobium</taxon>
    </lineage>
</organism>
<dbReference type="OrthoDB" id="3806873at2"/>
<dbReference type="PANTHER" id="PTHR21310:SF40">
    <property type="entry name" value="AMINOGLYCOSIDE PHOSPHOTRANSFERASE DOMAIN-CONTAINING PROTEIN-RELATED"/>
    <property type="match status" value="1"/>
</dbReference>
<dbReference type="EMBL" id="JFYZ01000005">
    <property type="protein sequence ID" value="EZP82919.1"/>
    <property type="molecule type" value="Genomic_DNA"/>
</dbReference>
<reference evidence="2 3" key="1">
    <citation type="submission" date="2014-03" db="EMBL/GenBank/DDBJ databases">
        <title>Whole genome sequence of Novosphingobium resinovorum KF1.</title>
        <authorList>
            <person name="Gan H.M."/>
            <person name="Gan H.Y."/>
            <person name="Chew T.H."/>
            <person name="Savka M.A."/>
        </authorList>
    </citation>
    <scope>NUCLEOTIDE SEQUENCE [LARGE SCALE GENOMIC DNA]</scope>
    <source>
        <strain evidence="2 3">KF1</strain>
    </source>
</reference>
<name>A0A031K150_9SPHN</name>
<dbReference type="Proteomes" id="UP000024329">
    <property type="component" value="Unassembled WGS sequence"/>
</dbReference>
<dbReference type="Pfam" id="PF01636">
    <property type="entry name" value="APH"/>
    <property type="match status" value="1"/>
</dbReference>